<dbReference type="InterPro" id="IPR011990">
    <property type="entry name" value="TPR-like_helical_dom_sf"/>
</dbReference>
<reference evidence="11" key="1">
    <citation type="submission" date="2018-06" db="EMBL/GenBank/DDBJ databases">
        <authorList>
            <person name="Zhirakovskaya E."/>
        </authorList>
    </citation>
    <scope>NUCLEOTIDE SEQUENCE</scope>
</reference>
<evidence type="ECO:0000256" key="2">
    <source>
        <dbReference type="ARBA" id="ARBA00022475"/>
    </source>
</evidence>
<dbReference type="Pfam" id="PF09976">
    <property type="entry name" value="TPR_21"/>
    <property type="match status" value="1"/>
</dbReference>
<accession>A0A3B0Z9T0</accession>
<evidence type="ECO:0000313" key="11">
    <source>
        <dbReference type="EMBL" id="VAW90155.1"/>
    </source>
</evidence>
<dbReference type="EMBL" id="UOFQ01000174">
    <property type="protein sequence ID" value="VAW90155.1"/>
    <property type="molecule type" value="Genomic_DNA"/>
</dbReference>
<proteinExistence type="inferred from homology"/>
<keyword evidence="2" id="KW-1003">Cell membrane</keyword>
<evidence type="ECO:0000256" key="1">
    <source>
        <dbReference type="ARBA" id="ARBA00004401"/>
    </source>
</evidence>
<keyword evidence="3 9" id="KW-0812">Transmembrane</keyword>
<gene>
    <name evidence="11" type="ORF">MNBD_GAMMA17-2000</name>
</gene>
<evidence type="ECO:0000256" key="9">
    <source>
        <dbReference type="SAM" id="Phobius"/>
    </source>
</evidence>
<organism evidence="11">
    <name type="scientific">hydrothermal vent metagenome</name>
    <dbReference type="NCBI Taxonomy" id="652676"/>
    <lineage>
        <taxon>unclassified sequences</taxon>
        <taxon>metagenomes</taxon>
        <taxon>ecological metagenomes</taxon>
    </lineage>
</organism>
<dbReference type="PANTHER" id="PTHR38035:SF1">
    <property type="entry name" value="ANCILLARY SECYEG TRANSLOCON SUBUNIT"/>
    <property type="match status" value="1"/>
</dbReference>
<dbReference type="Gene3D" id="1.25.40.10">
    <property type="entry name" value="Tetratricopeptide repeat domain"/>
    <property type="match status" value="1"/>
</dbReference>
<feature type="domain" description="Ancillary SecYEG translocon subunit/Cell division coordinator CpoB TPR" evidence="10">
    <location>
        <begin position="15"/>
        <end position="206"/>
    </location>
</feature>
<evidence type="ECO:0000256" key="4">
    <source>
        <dbReference type="ARBA" id="ARBA00022989"/>
    </source>
</evidence>
<keyword evidence="5 9" id="KW-0472">Membrane</keyword>
<dbReference type="GO" id="GO:0044877">
    <property type="term" value="F:protein-containing complex binding"/>
    <property type="evidence" value="ECO:0007669"/>
    <property type="project" value="InterPro"/>
</dbReference>
<evidence type="ECO:0000256" key="5">
    <source>
        <dbReference type="ARBA" id="ARBA00023136"/>
    </source>
</evidence>
<evidence type="ECO:0000256" key="3">
    <source>
        <dbReference type="ARBA" id="ARBA00022692"/>
    </source>
</evidence>
<dbReference type="InterPro" id="IPR018704">
    <property type="entry name" value="SecYEG/CpoB_TPR"/>
</dbReference>
<protein>
    <recommendedName>
        <fullName evidence="8">Ancillary SecYEG translocon subunit</fullName>
    </recommendedName>
</protein>
<keyword evidence="4 9" id="KW-1133">Transmembrane helix</keyword>
<sequence>MVAHTTEEEQIESLKKWWGQNGTSVVVGLVVGFGALIGGNYWIQHNVAQSENASLEFSQLQDDLQQSRNDAVMTRGEHIVNNFSGTPYAVLSAFAIARIKVDEGDLLSARTRLQWVLDNSKQAEFIHMARIRMASVMLAEGNADGALSLINTVEAGEYLPLYEELKGDIYASLSQLSQARGAYEKALKANDKGDNSLLQMKLDDLGGEGA</sequence>
<comment type="subcellular location">
    <subcellularLocation>
        <location evidence="1">Cell membrane</location>
        <topology evidence="1">Single-pass type II membrane protein</topology>
    </subcellularLocation>
</comment>
<dbReference type="PIRSF" id="PIRSF006170">
    <property type="entry name" value="YfgM"/>
    <property type="match status" value="1"/>
</dbReference>
<dbReference type="AlphaFoldDB" id="A0A3B0Z9T0"/>
<dbReference type="PANTHER" id="PTHR38035">
    <property type="entry name" value="UPF0070 PROTEIN YFGM"/>
    <property type="match status" value="1"/>
</dbReference>
<evidence type="ECO:0000256" key="7">
    <source>
        <dbReference type="ARBA" id="ARBA00024197"/>
    </source>
</evidence>
<evidence type="ECO:0000256" key="8">
    <source>
        <dbReference type="ARBA" id="ARBA00024235"/>
    </source>
</evidence>
<keyword evidence="6" id="KW-0143">Chaperone</keyword>
<feature type="transmembrane region" description="Helical" evidence="9">
    <location>
        <begin position="25"/>
        <end position="43"/>
    </location>
</feature>
<comment type="similarity">
    <text evidence="7">Belongs to the YfgM family.</text>
</comment>
<evidence type="ECO:0000256" key="6">
    <source>
        <dbReference type="ARBA" id="ARBA00023186"/>
    </source>
</evidence>
<name>A0A3B0Z9T0_9ZZZZ</name>
<dbReference type="SUPFAM" id="SSF48452">
    <property type="entry name" value="TPR-like"/>
    <property type="match status" value="1"/>
</dbReference>
<evidence type="ECO:0000259" key="10">
    <source>
        <dbReference type="Pfam" id="PF09976"/>
    </source>
</evidence>
<dbReference type="InterPro" id="IPR026039">
    <property type="entry name" value="YfgM"/>
</dbReference>
<dbReference type="GO" id="GO:0005886">
    <property type="term" value="C:plasma membrane"/>
    <property type="evidence" value="ECO:0007669"/>
    <property type="project" value="UniProtKB-SubCell"/>
</dbReference>